<keyword evidence="5" id="KW-1185">Reference proteome</keyword>
<dbReference type="InterPro" id="IPR008979">
    <property type="entry name" value="Galactose-bd-like_sf"/>
</dbReference>
<protein>
    <submittedName>
        <fullName evidence="4">FIVAR domain-containing protein</fullName>
    </submittedName>
</protein>
<evidence type="ECO:0000313" key="5">
    <source>
        <dbReference type="Proteomes" id="UP000649151"/>
    </source>
</evidence>
<evidence type="ECO:0000256" key="3">
    <source>
        <dbReference type="SAM" id="SignalP"/>
    </source>
</evidence>
<dbReference type="Pfam" id="PF17132">
    <property type="entry name" value="Glyco_hydro_106"/>
    <property type="match status" value="1"/>
</dbReference>
<dbReference type="Proteomes" id="UP000649151">
    <property type="component" value="Unassembled WGS sequence"/>
</dbReference>
<reference evidence="4 5" key="1">
    <citation type="submission" date="2020-08" db="EMBL/GenBank/DDBJ databases">
        <title>Genome public.</title>
        <authorList>
            <person name="Liu C."/>
            <person name="Sun Q."/>
        </authorList>
    </citation>
    <scope>NUCLEOTIDE SEQUENCE [LARGE SCALE GENOMIC DNA]</scope>
    <source>
        <strain evidence="4 5">NSJ-27</strain>
    </source>
</reference>
<dbReference type="Gene3D" id="2.60.120.260">
    <property type="entry name" value="Galactose-binding domain-like"/>
    <property type="match status" value="1"/>
</dbReference>
<dbReference type="Gene3D" id="1.20.1270.90">
    <property type="entry name" value="AF1782-like"/>
    <property type="match status" value="3"/>
</dbReference>
<dbReference type="PANTHER" id="PTHR36848:SF2">
    <property type="entry name" value="SECRETED PROTEIN"/>
    <property type="match status" value="1"/>
</dbReference>
<feature type="region of interest" description="Disordered" evidence="1">
    <location>
        <begin position="1209"/>
        <end position="1228"/>
    </location>
</feature>
<comment type="caution">
    <text evidence="4">The sequence shown here is derived from an EMBL/GenBank/DDBJ whole genome shotgun (WGS) entry which is preliminary data.</text>
</comment>
<dbReference type="InterPro" id="IPR053161">
    <property type="entry name" value="Ulvan_degrading_GH"/>
</dbReference>
<name>A0ABR7IS46_9CLOT</name>
<dbReference type="PROSITE" id="PS51257">
    <property type="entry name" value="PROKAR_LIPOPROTEIN"/>
    <property type="match status" value="1"/>
</dbReference>
<dbReference type="SUPFAM" id="SSF49785">
    <property type="entry name" value="Galactose-binding domain-like"/>
    <property type="match status" value="1"/>
</dbReference>
<keyword evidence="2" id="KW-0812">Transmembrane</keyword>
<dbReference type="PANTHER" id="PTHR36848">
    <property type="entry name" value="DNA-BINDING PROTEIN (PUTATIVE SECRETED PROTEIN)-RELATED"/>
    <property type="match status" value="1"/>
</dbReference>
<accession>A0ABR7IS46</accession>
<keyword evidence="3" id="KW-0732">Signal</keyword>
<feature type="compositionally biased region" description="Polar residues" evidence="1">
    <location>
        <begin position="1212"/>
        <end position="1225"/>
    </location>
</feature>
<feature type="chain" id="PRO_5045917591" evidence="3">
    <location>
        <begin position="30"/>
        <end position="1262"/>
    </location>
</feature>
<keyword evidence="2" id="KW-1133">Transmembrane helix</keyword>
<proteinExistence type="predicted"/>
<dbReference type="RefSeq" id="WP_186996693.1">
    <property type="nucleotide sequence ID" value="NZ_JACOQK010000001.1"/>
</dbReference>
<keyword evidence="2" id="KW-0472">Membrane</keyword>
<sequence length="1262" mass="137170">MKKAKKLIAAVTSLALAASCFTGVLPVQAAESGNSTFQTEFKNASNHDSKLRVRYWIPGGWAAKDLDEIDREIKELADAGYGCVEVADVRDKMSQSELDALAQKDENGDTYLYGSKNWEKSVKQILKSAKKYGLTVDMTFGQRWPASSNEITPNDDAAAKELVYGTVELSNGQNYQGSVPVTSKVTTTNEENPVIENDLIGIYAAKYDSTKEVETGGGWMQPATKYTQYSLDQSTMVQLTPNENGEIDFTAPDDNYVVVAIYQRGTGQLVGYQPSMDNHTGTNYDAYVVDHFSDAGVNVMQKYYENNLFSDPETAELIKEVGGNWFEDSLEMTTAGLWTYDMLEEFQEETGYDLTNYLPFVLKVTGMDSISNNSPFILTDDTDNLVTNVRNDYVETLSNLYNYERTQDMVDWAETYGMGYRVQAYGSTIDSALTSAIATTPEGESLTFGNKHDSFRVMAAGRDMGGNTILSDEIGANFGYGSAYGFPFDDLIANFNKNYAAGVNSMYLHGYSYAYSPEAQWPGFHAFGSDIPGPFSSRMPEWEHINDITGYIDRTQYVLQQGVQKTDVAIYQPTYNASYGAPYYTDTGLTEAGYSYQFFTRSLFNLDSAVIKDGVLNPDGPGYRAMIINNVSSMAVETIDKLIEYANAGFPIIVVGQTPTTSISLVDNAQDVVNKFNELLAIDGVVQVENTSEVVSALEAKGIEPAVDKQTANADIVTIHRTTEDADFYYLFNDAGEQAQLEIALEGNGTPYLLDGWTGEITPIANYTVEDGQIIVPVDLATNDAMMVGISSTGIFGEPADNHTISSNAKVSYKDGNLTVRATEDGTYTVVDEEGKEYNYNVTGLAESIDLNDWNLTVQSWSKGDNADNDVLDTKKEDIAVGKTDLIAWKDIPQLGSTVSGIGTYSTTFNFDTSNNTSAYLDVTEVFDTFRVFVNGQQLPAINQITKQIDLGDYLVDGENTLVIEVASTLANAVGSKKIQEYGVIGDVCVIPYQDITVKEADKGVLNSVIAYAEQAKASGEYDNAIESVQKTFDAALENAKAVANNAAATQEEVNAAWKTLLNEIHKLGFVAGDKTELASLIAAAEGIDLSKYVEAGQAEFTAALETAQTVFDDGDAMQAEINEVADNLLNAMLNLRYKADKSILEEVVAEAEKVDANAYTAESYAVLEAAVNDAKAVLENENATQEEVDAAVQSVQAAMDSLVAVEGMETETPSDNNATQTGQENTTTKANAAKTGDFAPIAGVVMLAVAGTAVLLSRKKK</sequence>
<evidence type="ECO:0000313" key="4">
    <source>
        <dbReference type="EMBL" id="MBC5787955.1"/>
    </source>
</evidence>
<feature type="signal peptide" evidence="3">
    <location>
        <begin position="1"/>
        <end position="29"/>
    </location>
</feature>
<feature type="transmembrane region" description="Helical" evidence="2">
    <location>
        <begin position="1239"/>
        <end position="1257"/>
    </location>
</feature>
<dbReference type="Pfam" id="PF07554">
    <property type="entry name" value="FIVAR"/>
    <property type="match status" value="3"/>
</dbReference>
<evidence type="ECO:0000256" key="2">
    <source>
        <dbReference type="SAM" id="Phobius"/>
    </source>
</evidence>
<dbReference type="EMBL" id="JACOQK010000001">
    <property type="protein sequence ID" value="MBC5787955.1"/>
    <property type="molecule type" value="Genomic_DNA"/>
</dbReference>
<organism evidence="4 5">
    <name type="scientific">Clostridium facile</name>
    <dbReference type="NCBI Taxonomy" id="2763035"/>
    <lineage>
        <taxon>Bacteria</taxon>
        <taxon>Bacillati</taxon>
        <taxon>Bacillota</taxon>
        <taxon>Clostridia</taxon>
        <taxon>Eubacteriales</taxon>
        <taxon>Clostridiaceae</taxon>
        <taxon>Clostridium</taxon>
    </lineage>
</organism>
<gene>
    <name evidence="4" type="ORF">H8Z77_08000</name>
</gene>
<evidence type="ECO:0000256" key="1">
    <source>
        <dbReference type="SAM" id="MobiDB-lite"/>
    </source>
</evidence>